<dbReference type="InterPro" id="IPR036390">
    <property type="entry name" value="WH_DNA-bd_sf"/>
</dbReference>
<evidence type="ECO:0000259" key="1">
    <source>
        <dbReference type="PROSITE" id="PS50995"/>
    </source>
</evidence>
<gene>
    <name evidence="2" type="ORF">HNR61_002849</name>
</gene>
<dbReference type="InterPro" id="IPR000835">
    <property type="entry name" value="HTH_MarR-typ"/>
</dbReference>
<dbReference type="GO" id="GO:0003700">
    <property type="term" value="F:DNA-binding transcription factor activity"/>
    <property type="evidence" value="ECO:0007669"/>
    <property type="project" value="InterPro"/>
</dbReference>
<dbReference type="Pfam" id="PF12802">
    <property type="entry name" value="MarR_2"/>
    <property type="match status" value="1"/>
</dbReference>
<dbReference type="PRINTS" id="PR00598">
    <property type="entry name" value="HTHMARR"/>
</dbReference>
<dbReference type="AlphaFoldDB" id="A0A7W3LN63"/>
<dbReference type="SMART" id="SM00347">
    <property type="entry name" value="HTH_MARR"/>
    <property type="match status" value="1"/>
</dbReference>
<protein>
    <submittedName>
        <fullName evidence="2">DNA-binding MarR family transcriptional regulator</fullName>
    </submittedName>
</protein>
<dbReference type="InterPro" id="IPR039422">
    <property type="entry name" value="MarR/SlyA-like"/>
</dbReference>
<dbReference type="SUPFAM" id="SSF46785">
    <property type="entry name" value="Winged helix' DNA-binding domain"/>
    <property type="match status" value="1"/>
</dbReference>
<organism evidence="2 3">
    <name type="scientific">Actinomadura namibiensis</name>
    <dbReference type="NCBI Taxonomy" id="182080"/>
    <lineage>
        <taxon>Bacteria</taxon>
        <taxon>Bacillati</taxon>
        <taxon>Actinomycetota</taxon>
        <taxon>Actinomycetes</taxon>
        <taxon>Streptosporangiales</taxon>
        <taxon>Thermomonosporaceae</taxon>
        <taxon>Actinomadura</taxon>
    </lineage>
</organism>
<dbReference type="Proteomes" id="UP000572680">
    <property type="component" value="Unassembled WGS sequence"/>
</dbReference>
<dbReference type="GO" id="GO:0006950">
    <property type="term" value="P:response to stress"/>
    <property type="evidence" value="ECO:0007669"/>
    <property type="project" value="TreeGrafter"/>
</dbReference>
<accession>A0A7W3LN63</accession>
<dbReference type="Gene3D" id="1.10.10.10">
    <property type="entry name" value="Winged helix-like DNA-binding domain superfamily/Winged helix DNA-binding domain"/>
    <property type="match status" value="1"/>
</dbReference>
<keyword evidence="2" id="KW-0238">DNA-binding</keyword>
<comment type="caution">
    <text evidence="2">The sequence shown here is derived from an EMBL/GenBank/DDBJ whole genome shotgun (WGS) entry which is preliminary data.</text>
</comment>
<sequence>MAATDDPLDDPRLTAAGLLFEAHQGLVSRLEPAWRDHGLSGLDLNALLRLGRSPGRRLRMTDLATQTALSTSGVTRLVDRLARAGLVRRDTSPDDRRATFATLTPEGEERLREVLPTYLAAVDRWLTGLLPPEELDAFLRSLRVIRDRTNPAATARTP</sequence>
<evidence type="ECO:0000313" key="3">
    <source>
        <dbReference type="Proteomes" id="UP000572680"/>
    </source>
</evidence>
<dbReference type="RefSeq" id="WP_182843576.1">
    <property type="nucleotide sequence ID" value="NZ_BAAALP010000009.1"/>
</dbReference>
<name>A0A7W3LN63_ACTNM</name>
<dbReference type="GO" id="GO:0003677">
    <property type="term" value="F:DNA binding"/>
    <property type="evidence" value="ECO:0007669"/>
    <property type="project" value="UniProtKB-KW"/>
</dbReference>
<proteinExistence type="predicted"/>
<dbReference type="InterPro" id="IPR036388">
    <property type="entry name" value="WH-like_DNA-bd_sf"/>
</dbReference>
<feature type="domain" description="HTH marR-type" evidence="1">
    <location>
        <begin position="12"/>
        <end position="147"/>
    </location>
</feature>
<dbReference type="PANTHER" id="PTHR33164:SF99">
    <property type="entry name" value="MARR FAMILY REGULATORY PROTEIN"/>
    <property type="match status" value="1"/>
</dbReference>
<dbReference type="PROSITE" id="PS50995">
    <property type="entry name" value="HTH_MARR_2"/>
    <property type="match status" value="1"/>
</dbReference>
<reference evidence="2 3" key="1">
    <citation type="submission" date="2020-08" db="EMBL/GenBank/DDBJ databases">
        <title>Genomic Encyclopedia of Type Strains, Phase IV (KMG-IV): sequencing the most valuable type-strain genomes for metagenomic binning, comparative biology and taxonomic classification.</title>
        <authorList>
            <person name="Goeker M."/>
        </authorList>
    </citation>
    <scope>NUCLEOTIDE SEQUENCE [LARGE SCALE GENOMIC DNA]</scope>
    <source>
        <strain evidence="2 3">DSM 44197</strain>
    </source>
</reference>
<evidence type="ECO:0000313" key="2">
    <source>
        <dbReference type="EMBL" id="MBA8951218.1"/>
    </source>
</evidence>
<keyword evidence="3" id="KW-1185">Reference proteome</keyword>
<dbReference type="EMBL" id="JACJIA010000003">
    <property type="protein sequence ID" value="MBA8951218.1"/>
    <property type="molecule type" value="Genomic_DNA"/>
</dbReference>
<dbReference type="PANTHER" id="PTHR33164">
    <property type="entry name" value="TRANSCRIPTIONAL REGULATOR, MARR FAMILY"/>
    <property type="match status" value="1"/>
</dbReference>